<feature type="domain" description="Photosynthesis system II assembly factor Ycf48/Hcf136-like" evidence="4">
    <location>
        <begin position="35"/>
        <end position="150"/>
    </location>
</feature>
<dbReference type="Pfam" id="PF14870">
    <property type="entry name" value="PSII_BNR"/>
    <property type="match status" value="2"/>
</dbReference>
<dbReference type="InterPro" id="IPR028203">
    <property type="entry name" value="PSII_CF48-like_dom"/>
</dbReference>
<proteinExistence type="predicted"/>
<evidence type="ECO:0000256" key="2">
    <source>
        <dbReference type="ARBA" id="ARBA00023276"/>
    </source>
</evidence>
<dbReference type="PANTHER" id="PTHR47199:SF2">
    <property type="entry name" value="PHOTOSYSTEM II STABILITY_ASSEMBLY FACTOR HCF136, CHLOROPLASTIC"/>
    <property type="match status" value="1"/>
</dbReference>
<dbReference type="AlphaFoldDB" id="A0A9D7SRZ4"/>
<evidence type="ECO:0000313" key="8">
    <source>
        <dbReference type="Proteomes" id="UP000808337"/>
    </source>
</evidence>
<gene>
    <name evidence="7" type="ORF">IPP15_00510</name>
</gene>
<name>A0A9D7SRZ4_9BACT</name>
<dbReference type="Gene3D" id="2.130.10.10">
    <property type="entry name" value="YVTN repeat-like/Quinoprotein amine dehydrogenase"/>
    <property type="match status" value="3"/>
</dbReference>
<dbReference type="Proteomes" id="UP000808337">
    <property type="component" value="Unassembled WGS sequence"/>
</dbReference>
<keyword evidence="3" id="KW-0732">Signal</keyword>
<feature type="domain" description="Photosynthesis system II assembly factor Ycf48/Hcf136-like" evidence="4">
    <location>
        <begin position="283"/>
        <end position="402"/>
    </location>
</feature>
<evidence type="ECO:0000256" key="1">
    <source>
        <dbReference type="ARBA" id="ARBA00022531"/>
    </source>
</evidence>
<organism evidence="7 8">
    <name type="scientific">Candidatus Opimibacter skivensis</name>
    <dbReference type="NCBI Taxonomy" id="2982028"/>
    <lineage>
        <taxon>Bacteria</taxon>
        <taxon>Pseudomonadati</taxon>
        <taxon>Bacteroidota</taxon>
        <taxon>Saprospiria</taxon>
        <taxon>Saprospirales</taxon>
        <taxon>Saprospiraceae</taxon>
        <taxon>Candidatus Opimibacter</taxon>
    </lineage>
</organism>
<dbReference type="NCBIfam" id="TIGR04183">
    <property type="entry name" value="Por_Secre_tail"/>
    <property type="match status" value="1"/>
</dbReference>
<sequence>MKIFLTLLCFALTACSLFSQDWVRQHPFVGFAPLHAITFDSNGNGWAAGQQSLIMHTSDGGDIWTVQKKGLPVDATFEAIEIVPSTNAQIVLVGGPNVFISKDGGETWSSAGLPEGLDAVSRIQAFDTQHWIASGVARGAKTSDGGQSWTYFAMPDNSARGTWFNDMNTGWTGSGPFNANQIFRTTNGGVDWVLADDDIYPIITDIAMINSQTGFMSARDFMYKTIDGGATWNKLHTDVQPSLTKMHVVSEDIIWSGLNNGFVFFTLNGGIDWEQINPNLINSNQVFDVYASDDGRAWIPGKYASMQYTSDNGQTWKDQTPGSKNSLFDVEFKNNTGVAVGSDGLILFTTDGGAIWENIGYDPQSTYLSLSLYTAPGQGHVYLGSTNGQVLHRSLTDTQWESIGNNLGDINTIYALSDQVILAGTFDHIMRTTDAGLHWDAVESTSYFVGEFVFPNTQTGYAAIEDGRIVKTLDGGATWNTVLQKGSAYKFTGIDFQDVMNGWAIAELKDSVFTTKDGGITWKAYKLPSNTFWQDVEFMDKDTGYISGGSAGSGIILRTVNGGEKWTLSFNESERLNKMFVRPGEDYVWVVGFGGNILHYSPCAVTPEISDLTGDSTPCVGSIATYEVSSSGATLFSWTVPAGWTIIGNDNSARVEVLVGPGNGVMTIHGANTCGTQTNQLSINVSPLVVGQVSITELSGSLSTTLDGVTYQWLQDGEEIAGATNSSFTPVNSGTFSLIVTFLNGCTATSNEIFVMVSGILETEKKYIQIYPNPVTDFLSLQMENILSIRTIKIYGSNGCLVSTIENESKQIDVSGLVCGVYFVQVKTDADVFVGRFVKK</sequence>
<keyword evidence="1" id="KW-0602">Photosynthesis</keyword>
<dbReference type="EMBL" id="JADKGY010000001">
    <property type="protein sequence ID" value="MBK9980901.1"/>
    <property type="molecule type" value="Genomic_DNA"/>
</dbReference>
<dbReference type="InterPro" id="IPR026444">
    <property type="entry name" value="Secre_tail"/>
</dbReference>
<feature type="domain" description="PKD-like" evidence="6">
    <location>
        <begin position="609"/>
        <end position="685"/>
    </location>
</feature>
<reference evidence="7 8" key="1">
    <citation type="submission" date="2020-10" db="EMBL/GenBank/DDBJ databases">
        <title>Connecting structure to function with the recovery of over 1000 high-quality activated sludge metagenome-assembled genomes encoding full-length rRNA genes using long-read sequencing.</title>
        <authorList>
            <person name="Singleton C.M."/>
            <person name="Petriglieri F."/>
            <person name="Kristensen J.M."/>
            <person name="Kirkegaard R.H."/>
            <person name="Michaelsen T.Y."/>
            <person name="Andersen M.H."/>
            <person name="Karst S.M."/>
            <person name="Dueholm M.S."/>
            <person name="Nielsen P.H."/>
            <person name="Albertsen M."/>
        </authorList>
    </citation>
    <scope>NUCLEOTIDE SEQUENCE [LARGE SCALE GENOMIC DNA]</scope>
    <source>
        <strain evidence="7">Ribe_18-Q3-R11-54_MAXAC.273</strain>
    </source>
</reference>
<accession>A0A9D7SRZ4</accession>
<keyword evidence="2" id="KW-0604">Photosystem II</keyword>
<dbReference type="GO" id="GO:0009523">
    <property type="term" value="C:photosystem II"/>
    <property type="evidence" value="ECO:0007669"/>
    <property type="project" value="UniProtKB-KW"/>
</dbReference>
<dbReference type="InterPro" id="IPR015943">
    <property type="entry name" value="WD40/YVTN_repeat-like_dom_sf"/>
</dbReference>
<dbReference type="Gene3D" id="2.60.40.10">
    <property type="entry name" value="Immunoglobulins"/>
    <property type="match status" value="1"/>
</dbReference>
<dbReference type="GO" id="GO:0015979">
    <property type="term" value="P:photosynthesis"/>
    <property type="evidence" value="ECO:0007669"/>
    <property type="project" value="UniProtKB-KW"/>
</dbReference>
<feature type="domain" description="Secretion system C-terminal sorting" evidence="5">
    <location>
        <begin position="770"/>
        <end position="833"/>
    </location>
</feature>
<evidence type="ECO:0000313" key="7">
    <source>
        <dbReference type="EMBL" id="MBK9980901.1"/>
    </source>
</evidence>
<feature type="signal peptide" evidence="3">
    <location>
        <begin position="1"/>
        <end position="19"/>
    </location>
</feature>
<evidence type="ECO:0000259" key="6">
    <source>
        <dbReference type="Pfam" id="PF19408"/>
    </source>
</evidence>
<protein>
    <submittedName>
        <fullName evidence="7">T9SS type A sorting domain-containing protein</fullName>
    </submittedName>
</protein>
<dbReference type="InterPro" id="IPR045829">
    <property type="entry name" value="PKD_6"/>
</dbReference>
<dbReference type="SUPFAM" id="SSF110296">
    <property type="entry name" value="Oligoxyloglucan reducing end-specific cellobiohydrolase"/>
    <property type="match status" value="3"/>
</dbReference>
<dbReference type="InterPro" id="IPR013783">
    <property type="entry name" value="Ig-like_fold"/>
</dbReference>
<dbReference type="Pfam" id="PF19408">
    <property type="entry name" value="PKD_6"/>
    <property type="match status" value="1"/>
</dbReference>
<dbReference type="Pfam" id="PF18962">
    <property type="entry name" value="Por_Secre_tail"/>
    <property type="match status" value="1"/>
</dbReference>
<evidence type="ECO:0000259" key="4">
    <source>
        <dbReference type="Pfam" id="PF14870"/>
    </source>
</evidence>
<evidence type="ECO:0000256" key="3">
    <source>
        <dbReference type="SAM" id="SignalP"/>
    </source>
</evidence>
<dbReference type="PROSITE" id="PS51257">
    <property type="entry name" value="PROKAR_LIPOPROTEIN"/>
    <property type="match status" value="1"/>
</dbReference>
<evidence type="ECO:0000259" key="5">
    <source>
        <dbReference type="Pfam" id="PF18962"/>
    </source>
</evidence>
<dbReference type="PANTHER" id="PTHR47199">
    <property type="entry name" value="PHOTOSYSTEM II STABILITY/ASSEMBLY FACTOR HCF136, CHLOROPLASTIC"/>
    <property type="match status" value="1"/>
</dbReference>
<feature type="chain" id="PRO_5039139145" evidence="3">
    <location>
        <begin position="20"/>
        <end position="840"/>
    </location>
</feature>
<comment type="caution">
    <text evidence="7">The sequence shown here is derived from an EMBL/GenBank/DDBJ whole genome shotgun (WGS) entry which is preliminary data.</text>
</comment>